<dbReference type="Proteomes" id="UP000076858">
    <property type="component" value="Unassembled WGS sequence"/>
</dbReference>
<sequence length="47" mass="5490">MEKLSAKMKKTSLMPRWWKKRFTAVITESDPSFKVVYLGNVLTGWAK</sequence>
<comment type="caution">
    <text evidence="1">The sequence shown here is derived from an EMBL/GenBank/DDBJ whole genome shotgun (WGS) entry which is preliminary data.</text>
</comment>
<reference evidence="1 2" key="1">
    <citation type="submission" date="2016-03" db="EMBL/GenBank/DDBJ databases">
        <title>EvidentialGene: Evidence-directed Construction of Genes on Genomes.</title>
        <authorList>
            <person name="Gilbert D.G."/>
            <person name="Choi J.-H."/>
            <person name="Mockaitis K."/>
            <person name="Colbourne J."/>
            <person name="Pfrender M."/>
        </authorList>
    </citation>
    <scope>NUCLEOTIDE SEQUENCE [LARGE SCALE GENOMIC DNA]</scope>
    <source>
        <strain evidence="1 2">Xinb3</strain>
        <tissue evidence="1">Complete organism</tissue>
    </source>
</reference>
<gene>
    <name evidence="1" type="ORF">APZ42_019121</name>
</gene>
<dbReference type="OrthoDB" id="5962185at2759"/>
<protein>
    <submittedName>
        <fullName evidence="1">Uncharacterized protein</fullName>
    </submittedName>
</protein>
<evidence type="ECO:0000313" key="1">
    <source>
        <dbReference type="EMBL" id="KZS15337.1"/>
    </source>
</evidence>
<proteinExistence type="predicted"/>
<keyword evidence="2" id="KW-1185">Reference proteome</keyword>
<evidence type="ECO:0000313" key="2">
    <source>
        <dbReference type="Proteomes" id="UP000076858"/>
    </source>
</evidence>
<accession>A0A164YK52</accession>
<dbReference type="EMBL" id="LRGB01000883">
    <property type="protein sequence ID" value="KZS15337.1"/>
    <property type="molecule type" value="Genomic_DNA"/>
</dbReference>
<dbReference type="AlphaFoldDB" id="A0A164YK52"/>
<organism evidence="1 2">
    <name type="scientific">Daphnia magna</name>
    <dbReference type="NCBI Taxonomy" id="35525"/>
    <lineage>
        <taxon>Eukaryota</taxon>
        <taxon>Metazoa</taxon>
        <taxon>Ecdysozoa</taxon>
        <taxon>Arthropoda</taxon>
        <taxon>Crustacea</taxon>
        <taxon>Branchiopoda</taxon>
        <taxon>Diplostraca</taxon>
        <taxon>Cladocera</taxon>
        <taxon>Anomopoda</taxon>
        <taxon>Daphniidae</taxon>
        <taxon>Daphnia</taxon>
    </lineage>
</organism>
<name>A0A164YK52_9CRUS</name>
<feature type="non-terminal residue" evidence="1">
    <location>
        <position position="47"/>
    </location>
</feature>